<dbReference type="AlphaFoldDB" id="W9YWC1"/>
<comment type="subcellular location">
    <subcellularLocation>
        <location evidence="1">Golgi apparatus membrane</location>
        <topology evidence="1">Single-pass type IV membrane protein</topology>
    </subcellularLocation>
</comment>
<dbReference type="OrthoDB" id="546861at2759"/>
<dbReference type="InterPro" id="IPR010989">
    <property type="entry name" value="SNARE"/>
</dbReference>
<dbReference type="InterPro" id="IPR015260">
    <property type="entry name" value="Syntaxin-6/10/61_N"/>
</dbReference>
<dbReference type="InterPro" id="IPR000727">
    <property type="entry name" value="T_SNARE_dom"/>
</dbReference>
<evidence type="ECO:0000256" key="4">
    <source>
        <dbReference type="ARBA" id="ARBA00022692"/>
    </source>
</evidence>
<accession>W9YWC1</accession>
<dbReference type="GeneID" id="19156864"/>
<dbReference type="HOGENOM" id="CLU_061883_0_0_1"/>
<protein>
    <recommendedName>
        <fullName evidence="10">t-SNARE affecting a late Golgi compartment protein 1</fullName>
    </recommendedName>
</protein>
<feature type="domain" description="T-SNARE coiled-coil homology" evidence="14">
    <location>
        <begin position="157"/>
        <end position="219"/>
    </location>
</feature>
<evidence type="ECO:0000256" key="3">
    <source>
        <dbReference type="ARBA" id="ARBA00022448"/>
    </source>
</evidence>
<proteinExistence type="inferred from homology"/>
<feature type="transmembrane region" description="Helical" evidence="13">
    <location>
        <begin position="226"/>
        <end position="248"/>
    </location>
</feature>
<evidence type="ECO:0000313" key="16">
    <source>
        <dbReference type="Proteomes" id="UP000019484"/>
    </source>
</evidence>
<dbReference type="GO" id="GO:0000139">
    <property type="term" value="C:Golgi membrane"/>
    <property type="evidence" value="ECO:0007669"/>
    <property type="project" value="UniProtKB-SubCell"/>
</dbReference>
<keyword evidence="7" id="KW-0333">Golgi apparatus</keyword>
<evidence type="ECO:0000256" key="2">
    <source>
        <dbReference type="ARBA" id="ARBA00009063"/>
    </source>
</evidence>
<keyword evidence="3" id="KW-0813">Transport</keyword>
<dbReference type="EMBL" id="AMWN01000002">
    <property type="protein sequence ID" value="EXJ93571.1"/>
    <property type="molecule type" value="Genomic_DNA"/>
</dbReference>
<evidence type="ECO:0000259" key="14">
    <source>
        <dbReference type="PROSITE" id="PS50192"/>
    </source>
</evidence>
<gene>
    <name evidence="15" type="ORF">A1O1_01963</name>
</gene>
<keyword evidence="5" id="KW-0653">Protein transport</keyword>
<dbReference type="SUPFAM" id="SSF58038">
    <property type="entry name" value="SNARE fusion complex"/>
    <property type="match status" value="1"/>
</dbReference>
<keyword evidence="9 13" id="KW-0472">Membrane</keyword>
<dbReference type="GO" id="GO:0015031">
    <property type="term" value="P:protein transport"/>
    <property type="evidence" value="ECO:0007669"/>
    <property type="project" value="UniProtKB-KW"/>
</dbReference>
<feature type="region of interest" description="Disordered" evidence="12">
    <location>
        <begin position="117"/>
        <end position="146"/>
    </location>
</feature>
<keyword evidence="4 13" id="KW-0812">Transmembrane</keyword>
<organism evidence="15 16">
    <name type="scientific">Capronia coronata CBS 617.96</name>
    <dbReference type="NCBI Taxonomy" id="1182541"/>
    <lineage>
        <taxon>Eukaryota</taxon>
        <taxon>Fungi</taxon>
        <taxon>Dikarya</taxon>
        <taxon>Ascomycota</taxon>
        <taxon>Pezizomycotina</taxon>
        <taxon>Eurotiomycetes</taxon>
        <taxon>Chaetothyriomycetidae</taxon>
        <taxon>Chaetothyriales</taxon>
        <taxon>Herpotrichiellaceae</taxon>
        <taxon>Capronia</taxon>
    </lineage>
</organism>
<dbReference type="eggNOG" id="KOG3202">
    <property type="taxonomic scope" value="Eukaryota"/>
</dbReference>
<evidence type="ECO:0000256" key="12">
    <source>
        <dbReference type="SAM" id="MobiDB-lite"/>
    </source>
</evidence>
<feature type="compositionally biased region" description="Acidic residues" evidence="12">
    <location>
        <begin position="135"/>
        <end position="145"/>
    </location>
</feature>
<name>W9YWC1_9EURO</name>
<sequence length="249" mass="26975">MANPQSEDPFLEVQTDVLSTLQSTRHLFSSYLRIRTLSTSAASPELQQSRADLQANLEALTADLADLLESVSAAETDPYRFGLDVAEVQRRRQFVKDVGDEVEGMRRELEGVTADSHIAGPTSATSGRLPAPTAFEDDADSDDGNDPYGAFEAQQQATIMAEQDEQLDGVFQTVGVLRSQAEDMGRELEEQGHLLDEVDTLADRVGGKLSVGVKKVGEVIRKNEESVSSCCIGVLIIVLIILLVLVIAL</sequence>
<evidence type="ECO:0000256" key="6">
    <source>
        <dbReference type="ARBA" id="ARBA00022989"/>
    </source>
</evidence>
<dbReference type="GO" id="GO:0048193">
    <property type="term" value="P:Golgi vesicle transport"/>
    <property type="evidence" value="ECO:0007669"/>
    <property type="project" value="InterPro"/>
</dbReference>
<evidence type="ECO:0000256" key="1">
    <source>
        <dbReference type="ARBA" id="ARBA00004409"/>
    </source>
</evidence>
<evidence type="ECO:0000256" key="13">
    <source>
        <dbReference type="SAM" id="Phobius"/>
    </source>
</evidence>
<keyword evidence="16" id="KW-1185">Reference proteome</keyword>
<dbReference type="FunFam" id="1.20.58.90:FF:000012">
    <property type="entry name" value="SNARE domain protein"/>
    <property type="match status" value="1"/>
</dbReference>
<feature type="coiled-coil region" evidence="11">
    <location>
        <begin position="43"/>
        <end position="77"/>
    </location>
</feature>
<keyword evidence="8 11" id="KW-0175">Coiled coil</keyword>
<dbReference type="SMART" id="SM00397">
    <property type="entry name" value="t_SNARE"/>
    <property type="match status" value="1"/>
</dbReference>
<reference evidence="15 16" key="1">
    <citation type="submission" date="2013-03" db="EMBL/GenBank/DDBJ databases">
        <title>The Genome Sequence of Capronia coronata CBS 617.96.</title>
        <authorList>
            <consortium name="The Broad Institute Genomics Platform"/>
            <person name="Cuomo C."/>
            <person name="de Hoog S."/>
            <person name="Gorbushina A."/>
            <person name="Walker B."/>
            <person name="Young S.K."/>
            <person name="Zeng Q."/>
            <person name="Gargeya S."/>
            <person name="Fitzgerald M."/>
            <person name="Haas B."/>
            <person name="Abouelleil A."/>
            <person name="Allen A.W."/>
            <person name="Alvarado L."/>
            <person name="Arachchi H.M."/>
            <person name="Berlin A.M."/>
            <person name="Chapman S.B."/>
            <person name="Gainer-Dewar J."/>
            <person name="Goldberg J."/>
            <person name="Griggs A."/>
            <person name="Gujja S."/>
            <person name="Hansen M."/>
            <person name="Howarth C."/>
            <person name="Imamovic A."/>
            <person name="Ireland A."/>
            <person name="Larimer J."/>
            <person name="McCowan C."/>
            <person name="Murphy C."/>
            <person name="Pearson M."/>
            <person name="Poon T.W."/>
            <person name="Priest M."/>
            <person name="Roberts A."/>
            <person name="Saif S."/>
            <person name="Shea T."/>
            <person name="Sisk P."/>
            <person name="Sykes S."/>
            <person name="Wortman J."/>
            <person name="Nusbaum C."/>
            <person name="Birren B."/>
        </authorList>
    </citation>
    <scope>NUCLEOTIDE SEQUENCE [LARGE SCALE GENOMIC DNA]</scope>
    <source>
        <strain evidence="15 16">CBS 617.96</strain>
    </source>
</reference>
<dbReference type="RefSeq" id="XP_007721065.1">
    <property type="nucleotide sequence ID" value="XM_007722875.1"/>
</dbReference>
<evidence type="ECO:0000256" key="9">
    <source>
        <dbReference type="ARBA" id="ARBA00023136"/>
    </source>
</evidence>
<dbReference type="STRING" id="1182541.W9YWC1"/>
<evidence type="ECO:0000256" key="7">
    <source>
        <dbReference type="ARBA" id="ARBA00023034"/>
    </source>
</evidence>
<dbReference type="SUPFAM" id="SSF47661">
    <property type="entry name" value="t-snare proteins"/>
    <property type="match status" value="1"/>
</dbReference>
<evidence type="ECO:0000256" key="5">
    <source>
        <dbReference type="ARBA" id="ARBA00022927"/>
    </source>
</evidence>
<evidence type="ECO:0000256" key="11">
    <source>
        <dbReference type="SAM" id="Coils"/>
    </source>
</evidence>
<dbReference type="CDD" id="cd21444">
    <property type="entry name" value="SNARE_NTD_Tlg1p-like"/>
    <property type="match status" value="1"/>
</dbReference>
<evidence type="ECO:0000256" key="8">
    <source>
        <dbReference type="ARBA" id="ARBA00023054"/>
    </source>
</evidence>
<dbReference type="Pfam" id="PF09177">
    <property type="entry name" value="STX6_10_61_N"/>
    <property type="match status" value="1"/>
</dbReference>
<dbReference type="Gene3D" id="1.20.5.110">
    <property type="match status" value="1"/>
</dbReference>
<comment type="caution">
    <text evidence="15">The sequence shown here is derived from an EMBL/GenBank/DDBJ whole genome shotgun (WGS) entry which is preliminary data.</text>
</comment>
<dbReference type="InterPro" id="IPR048036">
    <property type="entry name" value="Tlg1p-like_N"/>
</dbReference>
<dbReference type="Gene3D" id="1.20.58.90">
    <property type="match status" value="1"/>
</dbReference>
<dbReference type="PROSITE" id="PS50192">
    <property type="entry name" value="T_SNARE"/>
    <property type="match status" value="1"/>
</dbReference>
<dbReference type="CDD" id="cd15851">
    <property type="entry name" value="SNARE_Syntaxin6"/>
    <property type="match status" value="1"/>
</dbReference>
<dbReference type="FunFam" id="1.20.5.110:FF:000006">
    <property type="entry name" value="Syntaxin 6"/>
    <property type="match status" value="1"/>
</dbReference>
<dbReference type="Proteomes" id="UP000019484">
    <property type="component" value="Unassembled WGS sequence"/>
</dbReference>
<comment type="similarity">
    <text evidence="2">Belongs to the syntaxin family.</text>
</comment>
<keyword evidence="6 13" id="KW-1133">Transmembrane helix</keyword>
<evidence type="ECO:0000313" key="15">
    <source>
        <dbReference type="EMBL" id="EXJ93571.1"/>
    </source>
</evidence>
<dbReference type="PANTHER" id="PTHR12791">
    <property type="entry name" value="GOLGI SNARE BET1-RELATED"/>
    <property type="match status" value="1"/>
</dbReference>
<evidence type="ECO:0000256" key="10">
    <source>
        <dbReference type="ARBA" id="ARBA00073343"/>
    </source>
</evidence>